<reference evidence="9" key="1">
    <citation type="submission" date="2021-02" db="EMBL/GenBank/DDBJ databases">
        <authorList>
            <person name="Dougan E. K."/>
            <person name="Rhodes N."/>
            <person name="Thang M."/>
            <person name="Chan C."/>
        </authorList>
    </citation>
    <scope>NUCLEOTIDE SEQUENCE</scope>
</reference>
<keyword evidence="4 5" id="KW-0694">RNA-binding</keyword>
<evidence type="ECO:0000313" key="9">
    <source>
        <dbReference type="EMBL" id="CAE8636973.1"/>
    </source>
</evidence>
<dbReference type="EMBL" id="CAJNNV010031588">
    <property type="protein sequence ID" value="CAE8636973.1"/>
    <property type="molecule type" value="Genomic_DNA"/>
</dbReference>
<gene>
    <name evidence="9" type="ORF">PGLA1383_LOCUS52376</name>
</gene>
<evidence type="ECO:0000256" key="4">
    <source>
        <dbReference type="ARBA" id="ARBA00022884"/>
    </source>
</evidence>
<evidence type="ECO:0000256" key="6">
    <source>
        <dbReference type="SAM" id="MobiDB-lite"/>
    </source>
</evidence>
<keyword evidence="7" id="KW-0472">Membrane</keyword>
<dbReference type="PRINTS" id="PR02008">
    <property type="entry name" value="RCMTFAMILY"/>
</dbReference>
<feature type="domain" description="SAM-dependent MTase RsmB/NOP-type" evidence="8">
    <location>
        <begin position="103"/>
        <end position="438"/>
    </location>
</feature>
<accession>A0A813HF65</accession>
<dbReference type="GO" id="GO:0008173">
    <property type="term" value="F:RNA methyltransferase activity"/>
    <property type="evidence" value="ECO:0007669"/>
    <property type="project" value="InterPro"/>
</dbReference>
<name>A0A813HF65_POLGL</name>
<feature type="binding site" evidence="5">
    <location>
        <position position="291"/>
    </location>
    <ligand>
        <name>S-adenosyl-L-methionine</name>
        <dbReference type="ChEBI" id="CHEBI:59789"/>
    </ligand>
</feature>
<organism evidence="9 10">
    <name type="scientific">Polarella glacialis</name>
    <name type="common">Dinoflagellate</name>
    <dbReference type="NCBI Taxonomy" id="89957"/>
    <lineage>
        <taxon>Eukaryota</taxon>
        <taxon>Sar</taxon>
        <taxon>Alveolata</taxon>
        <taxon>Dinophyceae</taxon>
        <taxon>Suessiales</taxon>
        <taxon>Suessiaceae</taxon>
        <taxon>Polarella</taxon>
    </lineage>
</organism>
<dbReference type="InterPro" id="IPR023267">
    <property type="entry name" value="RCMT"/>
</dbReference>
<dbReference type="SUPFAM" id="SSF53335">
    <property type="entry name" value="S-adenosyl-L-methionine-dependent methyltransferases"/>
    <property type="match status" value="1"/>
</dbReference>
<feature type="region of interest" description="Disordered" evidence="6">
    <location>
        <begin position="1"/>
        <end position="52"/>
    </location>
</feature>
<evidence type="ECO:0000256" key="7">
    <source>
        <dbReference type="SAM" id="Phobius"/>
    </source>
</evidence>
<proteinExistence type="inferred from homology"/>
<feature type="active site" description="Nucleophile" evidence="5">
    <location>
        <position position="341"/>
    </location>
</feature>
<dbReference type="PROSITE" id="PS51686">
    <property type="entry name" value="SAM_MT_RSMB_NOP"/>
    <property type="match status" value="1"/>
</dbReference>
<dbReference type="Pfam" id="PF01189">
    <property type="entry name" value="Methyltr_RsmB-F"/>
    <property type="match status" value="1"/>
</dbReference>
<evidence type="ECO:0000256" key="5">
    <source>
        <dbReference type="PROSITE-ProRule" id="PRU01023"/>
    </source>
</evidence>
<evidence type="ECO:0000256" key="2">
    <source>
        <dbReference type="ARBA" id="ARBA00022679"/>
    </source>
</evidence>
<keyword evidence="10" id="KW-1185">Reference proteome</keyword>
<dbReference type="GO" id="GO:0003723">
    <property type="term" value="F:RNA binding"/>
    <property type="evidence" value="ECO:0007669"/>
    <property type="project" value="UniProtKB-UniRule"/>
</dbReference>
<dbReference type="AlphaFoldDB" id="A0A813HF65"/>
<feature type="binding site" evidence="5">
    <location>
        <begin position="204"/>
        <end position="210"/>
    </location>
    <ligand>
        <name>S-adenosyl-L-methionine</name>
        <dbReference type="ChEBI" id="CHEBI:59789"/>
    </ligand>
</feature>
<dbReference type="PANTHER" id="PTHR22808">
    <property type="entry name" value="NCL1 YEAST -RELATED NOL1/NOP2/FMU SUN DOMAIN-CONTAINING"/>
    <property type="match status" value="1"/>
</dbReference>
<evidence type="ECO:0000313" key="10">
    <source>
        <dbReference type="Proteomes" id="UP000654075"/>
    </source>
</evidence>
<feature type="region of interest" description="Disordered" evidence="6">
    <location>
        <begin position="656"/>
        <end position="677"/>
    </location>
</feature>
<dbReference type="Proteomes" id="UP000654075">
    <property type="component" value="Unassembled WGS sequence"/>
</dbReference>
<dbReference type="CDD" id="cd02440">
    <property type="entry name" value="AdoMet_MTases"/>
    <property type="match status" value="1"/>
</dbReference>
<feature type="compositionally biased region" description="Low complexity" evidence="6">
    <location>
        <begin position="656"/>
        <end position="670"/>
    </location>
</feature>
<comment type="caution">
    <text evidence="9">The sequence shown here is derived from an EMBL/GenBank/DDBJ whole genome shotgun (WGS) entry which is preliminary data.</text>
</comment>
<dbReference type="InterPro" id="IPR001678">
    <property type="entry name" value="MeTrfase_RsmB-F_NOP2_dom"/>
</dbReference>
<protein>
    <recommendedName>
        <fullName evidence="8">SAM-dependent MTase RsmB/NOP-type domain-containing protein</fullName>
    </recommendedName>
</protein>
<sequence length="840" mass="90312">MASVAEPESGDTTKVADEDVMSDEQDSKTRKATSLPGGMSLPACKHPRIGEEGEERPAEAMAYWLAPRGDVVADAAAAAAKWPSFCNYCRAQKLCDPAALDRGMAAMMWPVPLCLRLNRASPLAPEALEALRAIIGDRLEPISWMPEKSGWHVVAGGSKSGEDAARALVVRAINRGDFQLQDESSMLPPVTLEVKEHHLVFDMCAAPGSKTLQVLDAMLYDAKGVLPTGGVIANDSNKERAQKIRQRSRFCRKASAALLVTQVDSRKFPALHSRTDQGNFPKVKFDRIVCDVPCSADGQLRKYSHDWDPKHALGVHPVQLEILKRGLELLKPGGRLCYSTCSVNPIEGEAVVCAAFAASSGSVRLVAMPADLNSVDWQPGITTWRVPFGGDLVEEFEGQVGLLSSMFPPSTPMEELKLCKRVMPGDGAGFFLALFEKPGKEETAAANAGGEQQSKEWVAHDKSKQRQGKPLFIRKKACEDVAEFFGFSADSKVGERLLIPTFQKDQGRTVSLATPALECLQDHKQLHIINGGMPVGSHPVPGRGLPKGQVTWHPCPEAAELIAHHATCRKVELNAEACRALLKDADRSLSSARLTELGAVLHGCTGGSGAVIFGSNQRWDVGFLNDDGALSAYAGGNLRNIREKLLPYGNELSESGEYEGAAGSGDASGSRLQPQDLSNSDLDRLLADVKEGTSEAAYAAALTALQSVHFPEDQGRNNIRPEPAAQLPGFTVGATNATGSAVQLTKQTRQRGGLTRVLSALAARFAPDHEFSSIQVNKNSLMTLHVDDFDLGKQALVALGSFVGGELYVHGDGVAWLQLVLVVILLLLVLLLITVVLFFF</sequence>
<feature type="binding site" evidence="5">
    <location>
        <position position="235"/>
    </location>
    <ligand>
        <name>S-adenosyl-L-methionine</name>
        <dbReference type="ChEBI" id="CHEBI:59789"/>
    </ligand>
</feature>
<evidence type="ECO:0000256" key="3">
    <source>
        <dbReference type="ARBA" id="ARBA00022691"/>
    </source>
</evidence>
<comment type="similarity">
    <text evidence="5">Belongs to the class I-like SAM-binding methyltransferase superfamily. RsmB/NOP family.</text>
</comment>
<evidence type="ECO:0000256" key="1">
    <source>
        <dbReference type="ARBA" id="ARBA00022603"/>
    </source>
</evidence>
<keyword evidence="2 5" id="KW-0808">Transferase</keyword>
<dbReference type="InterPro" id="IPR029063">
    <property type="entry name" value="SAM-dependent_MTases_sf"/>
</dbReference>
<dbReference type="Gene3D" id="3.40.50.150">
    <property type="entry name" value="Vaccinia Virus protein VP39"/>
    <property type="match status" value="1"/>
</dbReference>
<evidence type="ECO:0000259" key="8">
    <source>
        <dbReference type="PROSITE" id="PS51686"/>
    </source>
</evidence>
<keyword evidence="3 5" id="KW-0949">S-adenosyl-L-methionine</keyword>
<dbReference type="PANTHER" id="PTHR22808:SF1">
    <property type="entry name" value="RNA CYTOSINE-C(5)-METHYLTRANSFERASE NSUN2-RELATED"/>
    <property type="match status" value="1"/>
</dbReference>
<dbReference type="OrthoDB" id="6093671at2759"/>
<feature type="transmembrane region" description="Helical" evidence="7">
    <location>
        <begin position="816"/>
        <end position="839"/>
    </location>
</feature>
<keyword evidence="1 5" id="KW-0489">Methyltransferase</keyword>
<keyword evidence="7" id="KW-1133">Transmembrane helix</keyword>
<feature type="binding site" evidence="5">
    <location>
        <position position="264"/>
    </location>
    <ligand>
        <name>S-adenosyl-L-methionine</name>
        <dbReference type="ChEBI" id="CHEBI:59789"/>
    </ligand>
</feature>
<dbReference type="InterPro" id="IPR049560">
    <property type="entry name" value="MeTrfase_RsmB-F_NOP2_cat"/>
</dbReference>
<keyword evidence="7" id="KW-0812">Transmembrane</keyword>
<dbReference type="GO" id="GO:0001510">
    <property type="term" value="P:RNA methylation"/>
    <property type="evidence" value="ECO:0007669"/>
    <property type="project" value="InterPro"/>
</dbReference>